<dbReference type="Gene3D" id="2.160.10.10">
    <property type="entry name" value="Hexapeptide repeat proteins"/>
    <property type="match status" value="1"/>
</dbReference>
<keyword evidence="6" id="KW-1185">Reference proteome</keyword>
<dbReference type="SUPFAM" id="SSF56601">
    <property type="entry name" value="beta-lactamase/transpeptidase-like"/>
    <property type="match status" value="1"/>
</dbReference>
<feature type="domain" description="Maltose/galactoside acetyltransferase" evidence="4">
    <location>
        <begin position="35"/>
        <end position="102"/>
    </location>
</feature>
<gene>
    <name evidence="5" type="ORF">TRUGW13939_00761</name>
</gene>
<evidence type="ECO:0000313" key="5">
    <source>
        <dbReference type="EMBL" id="QKX53681.1"/>
    </source>
</evidence>
<accession>A0A7H8QJF7</accession>
<dbReference type="GO" id="GO:0016407">
    <property type="term" value="F:acetyltransferase activity"/>
    <property type="evidence" value="ECO:0007669"/>
    <property type="project" value="InterPro"/>
</dbReference>
<sequence>MSNTKPGATGAAEQKNEEQLALARQLNQVPWCEQYERMISGMLYDAFVPELAKARFQARAWCHRYNSYFPSPESITDGEHDYDSLAKLRMKWLHEILGSAQGDEIFIEPPFYIDYGCNIRLGERVYANFNLCILDCGLVTIGDRVMFGPNVSIFAATHETDVQSRRDNVEYAKPVVIGDDCWIGGHVVILPGVTIGKGCTIAAGAVVSRDIPAWSVAMGQPAKVVKTVKPLEYMATPHFPAAIEASLRQHLDKPTTGPTPAVAGLVYSAVNRNGNIIFSHASGSRGLGIANSPMTPDTVFWLASCTKMITAIACMQLVEQGKLALDNVQQIETIAPELKAVKVLAGDLQSGFKLVDKERGITLRMLLNHTAGFGYPFDDPRLRDYSHPIGFDEFAGNTADVLGLPLVNQPGTAFQYGVNIDWAGAIVERVSGLSLDQYFQKHIFEPLAVKDMGFFPSSEMKQRLAYMHQREIDGSLHVSDHLYRFPLVEHAAPEEDRFCSGGAGCFGSPGEYCKIIAVLLNNGTCPKTNTRLLKPETVDEMYKDQIPTFPRSINAIVPSAKPHLKRDGPVRLAADDSETEGWGLSFSINHREKPTGRAAGTVNWEGIANLYWFADRVTGVGGMIASQILPFGDTAVIETNEAVEKELYRGLKSLA</sequence>
<comment type="similarity">
    <text evidence="1">Belongs to the transferase hexapeptide repeat family.</text>
</comment>
<dbReference type="Gene3D" id="3.40.710.10">
    <property type="entry name" value="DD-peptidase/beta-lactamase superfamily"/>
    <property type="match status" value="1"/>
</dbReference>
<dbReference type="CDD" id="cd03357">
    <property type="entry name" value="LbH_MAT_GAT"/>
    <property type="match status" value="1"/>
</dbReference>
<dbReference type="SUPFAM" id="SSF51161">
    <property type="entry name" value="Trimeric LpxA-like enzymes"/>
    <property type="match status" value="1"/>
</dbReference>
<dbReference type="RefSeq" id="XP_035339860.1">
    <property type="nucleotide sequence ID" value="XM_035483967.1"/>
</dbReference>
<evidence type="ECO:0000256" key="3">
    <source>
        <dbReference type="ARBA" id="ARBA00023315"/>
    </source>
</evidence>
<dbReference type="InterPro" id="IPR012338">
    <property type="entry name" value="Beta-lactam/transpept-like"/>
</dbReference>
<reference evidence="6" key="1">
    <citation type="submission" date="2020-06" db="EMBL/GenBank/DDBJ databases">
        <title>A chromosome-scale genome assembly of Talaromyces rugulosus W13939.</title>
        <authorList>
            <person name="Wang B."/>
            <person name="Guo L."/>
            <person name="Ye K."/>
            <person name="Wang L."/>
        </authorList>
    </citation>
    <scope>NUCLEOTIDE SEQUENCE [LARGE SCALE GENOMIC DNA]</scope>
    <source>
        <strain evidence="6">W13939</strain>
    </source>
</reference>
<dbReference type="InterPro" id="IPR001466">
    <property type="entry name" value="Beta-lactam-related"/>
</dbReference>
<protein>
    <recommendedName>
        <fullName evidence="4">Maltose/galactoside acetyltransferase domain-containing protein</fullName>
    </recommendedName>
</protein>
<dbReference type="InterPro" id="IPR050789">
    <property type="entry name" value="Diverse_Enzym_Activities"/>
</dbReference>
<proteinExistence type="inferred from homology"/>
<evidence type="ECO:0000256" key="1">
    <source>
        <dbReference type="ARBA" id="ARBA00007274"/>
    </source>
</evidence>
<dbReference type="PANTHER" id="PTHR43283">
    <property type="entry name" value="BETA-LACTAMASE-RELATED"/>
    <property type="match status" value="1"/>
</dbReference>
<name>A0A7H8QJF7_TALRU</name>
<dbReference type="FunFam" id="2.160.10.10:FF:000025">
    <property type="entry name" value="Hexapeptide-repeat containing-acetyltransferase"/>
    <property type="match status" value="1"/>
</dbReference>
<evidence type="ECO:0000259" key="4">
    <source>
        <dbReference type="SMART" id="SM01266"/>
    </source>
</evidence>
<evidence type="ECO:0000313" key="6">
    <source>
        <dbReference type="Proteomes" id="UP000509510"/>
    </source>
</evidence>
<dbReference type="OrthoDB" id="428260at2759"/>
<dbReference type="PANTHER" id="PTHR43283:SF3">
    <property type="entry name" value="BETA-LACTAMASE FAMILY PROTEIN (AFU_ORTHOLOGUE AFUA_5G07500)"/>
    <property type="match status" value="1"/>
</dbReference>
<dbReference type="SMART" id="SM01266">
    <property type="entry name" value="Mac"/>
    <property type="match status" value="1"/>
</dbReference>
<dbReference type="InterPro" id="IPR011004">
    <property type="entry name" value="Trimer_LpxA-like_sf"/>
</dbReference>
<dbReference type="Proteomes" id="UP000509510">
    <property type="component" value="Chromosome I"/>
</dbReference>
<dbReference type="KEGG" id="trg:TRUGW13939_00761"/>
<dbReference type="Pfam" id="PF12464">
    <property type="entry name" value="Mac"/>
    <property type="match status" value="1"/>
</dbReference>
<dbReference type="Pfam" id="PF00144">
    <property type="entry name" value="Beta-lactamase"/>
    <property type="match status" value="1"/>
</dbReference>
<dbReference type="Pfam" id="PF00132">
    <property type="entry name" value="Hexapep"/>
    <property type="match status" value="1"/>
</dbReference>
<evidence type="ECO:0000256" key="2">
    <source>
        <dbReference type="ARBA" id="ARBA00022679"/>
    </source>
</evidence>
<keyword evidence="3" id="KW-0012">Acyltransferase</keyword>
<dbReference type="EMBL" id="CP055898">
    <property type="protein sequence ID" value="QKX53681.1"/>
    <property type="molecule type" value="Genomic_DNA"/>
</dbReference>
<keyword evidence="2" id="KW-0808">Transferase</keyword>
<dbReference type="GeneID" id="55988274"/>
<dbReference type="InterPro" id="IPR024688">
    <property type="entry name" value="Mac_dom"/>
</dbReference>
<organism evidence="5 6">
    <name type="scientific">Talaromyces rugulosus</name>
    <name type="common">Penicillium rugulosum</name>
    <dbReference type="NCBI Taxonomy" id="121627"/>
    <lineage>
        <taxon>Eukaryota</taxon>
        <taxon>Fungi</taxon>
        <taxon>Dikarya</taxon>
        <taxon>Ascomycota</taxon>
        <taxon>Pezizomycotina</taxon>
        <taxon>Eurotiomycetes</taxon>
        <taxon>Eurotiomycetidae</taxon>
        <taxon>Eurotiales</taxon>
        <taxon>Trichocomaceae</taxon>
        <taxon>Talaromyces</taxon>
        <taxon>Talaromyces sect. Islandici</taxon>
    </lineage>
</organism>
<dbReference type="AlphaFoldDB" id="A0A7H8QJF7"/>
<dbReference type="InterPro" id="IPR001451">
    <property type="entry name" value="Hexapep"/>
</dbReference>